<dbReference type="NCBIfam" id="TIGR00488">
    <property type="entry name" value="bis(5'-nucleosyl)-tetraphosphatase (symmetrical) YqeK"/>
    <property type="match status" value="1"/>
</dbReference>
<proteinExistence type="predicted"/>
<dbReference type="SUPFAM" id="SSF109604">
    <property type="entry name" value="HD-domain/PDEase-like"/>
    <property type="match status" value="1"/>
</dbReference>
<dbReference type="InterPro" id="IPR006675">
    <property type="entry name" value="HDIG_dom"/>
</dbReference>
<dbReference type="NCBIfam" id="TIGR00277">
    <property type="entry name" value="HDIG"/>
    <property type="match status" value="1"/>
</dbReference>
<gene>
    <name evidence="8" type="primary">yqeK</name>
    <name evidence="8" type="ORF">LKD42_10775</name>
</gene>
<dbReference type="Proteomes" id="UP001299235">
    <property type="component" value="Unassembled WGS sequence"/>
</dbReference>
<accession>A0ABS8EWY6</accession>
<feature type="domain" description="HD" evidence="7">
    <location>
        <begin position="22"/>
        <end position="137"/>
    </location>
</feature>
<protein>
    <recommendedName>
        <fullName evidence="1">bis(5'-nucleosyl)-tetraphosphatase (symmetrical)</fullName>
        <ecNumber evidence="1">3.6.1.41</ecNumber>
    </recommendedName>
</protein>
<evidence type="ECO:0000313" key="8">
    <source>
        <dbReference type="EMBL" id="MCC2149731.1"/>
    </source>
</evidence>
<sequence length="197" mass="22702">MTNRYDLIKIQEKLQKKLTPDRYQHTLGVMYTCAALAMCHGCNLERAMVAGLLHDCAKCIPNDKKISICEKNNIAITEAERKNPSLLHAKAGVFLAKSKYDIEDEDILDAIRYHTTGNVDMTLLQKITYLADYIEPWRNKATNLPAIREAAFQDLDKALYMVLHDTLQYLETIHAEVDSTTQQAYEFYRQLQEEKQD</sequence>
<dbReference type="CDD" id="cd00077">
    <property type="entry name" value="HDc"/>
    <property type="match status" value="1"/>
</dbReference>
<dbReference type="SMART" id="SM00471">
    <property type="entry name" value="HDc"/>
    <property type="match status" value="1"/>
</dbReference>
<evidence type="ECO:0000256" key="5">
    <source>
        <dbReference type="ARBA" id="ARBA00023004"/>
    </source>
</evidence>
<keyword evidence="3" id="KW-0547">Nucleotide-binding</keyword>
<comment type="catalytic activity">
    <reaction evidence="6">
        <text>P(1),P(4)-bis(5'-adenosyl) tetraphosphate + H2O = 2 ADP + 2 H(+)</text>
        <dbReference type="Rhea" id="RHEA:24252"/>
        <dbReference type="ChEBI" id="CHEBI:15377"/>
        <dbReference type="ChEBI" id="CHEBI:15378"/>
        <dbReference type="ChEBI" id="CHEBI:58141"/>
        <dbReference type="ChEBI" id="CHEBI:456216"/>
        <dbReference type="EC" id="3.6.1.41"/>
    </reaction>
</comment>
<dbReference type="InterPro" id="IPR006674">
    <property type="entry name" value="HD_domain"/>
</dbReference>
<dbReference type="EMBL" id="JAJEQE010000039">
    <property type="protein sequence ID" value="MCC2149731.1"/>
    <property type="molecule type" value="Genomic_DNA"/>
</dbReference>
<organism evidence="8 9">
    <name type="scientific">Hominisplanchenecus faecis</name>
    <dbReference type="NCBI Taxonomy" id="2885351"/>
    <lineage>
        <taxon>Bacteria</taxon>
        <taxon>Bacillati</taxon>
        <taxon>Bacillota</taxon>
        <taxon>Clostridia</taxon>
        <taxon>Lachnospirales</taxon>
        <taxon>Lachnospiraceae</taxon>
        <taxon>Hominisplanchenecus</taxon>
    </lineage>
</organism>
<evidence type="ECO:0000256" key="1">
    <source>
        <dbReference type="ARBA" id="ARBA00012506"/>
    </source>
</evidence>
<dbReference type="InterPro" id="IPR051094">
    <property type="entry name" value="Diverse_Catalytic_Enzymes"/>
</dbReference>
<evidence type="ECO:0000256" key="6">
    <source>
        <dbReference type="ARBA" id="ARBA00049417"/>
    </source>
</evidence>
<reference evidence="8 9" key="1">
    <citation type="submission" date="2021-10" db="EMBL/GenBank/DDBJ databases">
        <title>Anaerobic single-cell dispensing facilitates the cultivation of human gut bacteria.</title>
        <authorList>
            <person name="Afrizal A."/>
        </authorList>
    </citation>
    <scope>NUCLEOTIDE SEQUENCE [LARGE SCALE GENOMIC DNA]</scope>
    <source>
        <strain evidence="8 9">CLA-AA-H246</strain>
    </source>
</reference>
<dbReference type="PANTHER" id="PTHR35795:SF1">
    <property type="entry name" value="BIS(5'-NUCLEOSYL)-TETRAPHOSPHATASE, SYMMETRICAL"/>
    <property type="match status" value="1"/>
</dbReference>
<dbReference type="PROSITE" id="PS51831">
    <property type="entry name" value="HD"/>
    <property type="match status" value="1"/>
</dbReference>
<dbReference type="Gene3D" id="1.10.3210.10">
    <property type="entry name" value="Hypothetical protein af1432"/>
    <property type="match status" value="1"/>
</dbReference>
<dbReference type="InterPro" id="IPR003607">
    <property type="entry name" value="HD/PDEase_dom"/>
</dbReference>
<dbReference type="GO" id="GO:0008803">
    <property type="term" value="F:bis(5'-nucleosyl)-tetraphosphatase (symmetrical) activity"/>
    <property type="evidence" value="ECO:0007669"/>
    <property type="project" value="UniProtKB-EC"/>
</dbReference>
<name>A0ABS8EWY6_9FIRM</name>
<evidence type="ECO:0000259" key="7">
    <source>
        <dbReference type="PROSITE" id="PS51831"/>
    </source>
</evidence>
<dbReference type="EC" id="3.6.1.41" evidence="1"/>
<dbReference type="RefSeq" id="WP_022119754.1">
    <property type="nucleotide sequence ID" value="NZ_JAJEQE010000039.1"/>
</dbReference>
<keyword evidence="2" id="KW-0479">Metal-binding</keyword>
<comment type="caution">
    <text evidence="8">The sequence shown here is derived from an EMBL/GenBank/DDBJ whole genome shotgun (WGS) entry which is preliminary data.</text>
</comment>
<dbReference type="PANTHER" id="PTHR35795">
    <property type="entry name" value="SLR1885 PROTEIN"/>
    <property type="match status" value="1"/>
</dbReference>
<evidence type="ECO:0000256" key="2">
    <source>
        <dbReference type="ARBA" id="ARBA00022723"/>
    </source>
</evidence>
<dbReference type="InterPro" id="IPR005249">
    <property type="entry name" value="YqeK"/>
</dbReference>
<keyword evidence="9" id="KW-1185">Reference proteome</keyword>
<dbReference type="Pfam" id="PF01966">
    <property type="entry name" value="HD"/>
    <property type="match status" value="1"/>
</dbReference>
<evidence type="ECO:0000313" key="9">
    <source>
        <dbReference type="Proteomes" id="UP001299235"/>
    </source>
</evidence>
<evidence type="ECO:0000256" key="4">
    <source>
        <dbReference type="ARBA" id="ARBA00022801"/>
    </source>
</evidence>
<keyword evidence="5" id="KW-0408">Iron</keyword>
<evidence type="ECO:0000256" key="3">
    <source>
        <dbReference type="ARBA" id="ARBA00022741"/>
    </source>
</evidence>
<keyword evidence="4 8" id="KW-0378">Hydrolase</keyword>